<evidence type="ECO:0000313" key="1">
    <source>
        <dbReference type="EnsemblPlants" id="Zm00001eb426550_P001"/>
    </source>
</evidence>
<evidence type="ECO:0008006" key="3">
    <source>
        <dbReference type="Google" id="ProtNLM"/>
    </source>
</evidence>
<proteinExistence type="predicted"/>
<dbReference type="Proteomes" id="UP000007305">
    <property type="component" value="Chromosome 10"/>
</dbReference>
<organism evidence="1 2">
    <name type="scientific">Zea mays</name>
    <name type="common">Maize</name>
    <dbReference type="NCBI Taxonomy" id="4577"/>
    <lineage>
        <taxon>Eukaryota</taxon>
        <taxon>Viridiplantae</taxon>
        <taxon>Streptophyta</taxon>
        <taxon>Embryophyta</taxon>
        <taxon>Tracheophyta</taxon>
        <taxon>Spermatophyta</taxon>
        <taxon>Magnoliopsida</taxon>
        <taxon>Liliopsida</taxon>
        <taxon>Poales</taxon>
        <taxon>Poaceae</taxon>
        <taxon>PACMAD clade</taxon>
        <taxon>Panicoideae</taxon>
        <taxon>Andropogonodae</taxon>
        <taxon>Andropogoneae</taxon>
        <taxon>Tripsacinae</taxon>
        <taxon>Zea</taxon>
    </lineage>
</organism>
<reference evidence="1" key="3">
    <citation type="submission" date="2021-05" db="UniProtKB">
        <authorList>
            <consortium name="EnsemblPlants"/>
        </authorList>
    </citation>
    <scope>IDENTIFICATION</scope>
    <source>
        <strain evidence="1">cv. B73</strain>
    </source>
</reference>
<sequence length="138" mass="15923">MRRGHPSNKGQEDEWTDNTRAELLNLRSIVLTDVRSLRSICRPRDFPSLETIRVEDCPSLRSIPLSSAYKYSCGKLKQVCGSVEWWEKLEWEDWEKAWRAGSSFRSDRDPVSRGCCVIGTMCICDDFFVHVGSLHILL</sequence>
<accession>A0A804UMS5</accession>
<evidence type="ECO:0000313" key="2">
    <source>
        <dbReference type="Proteomes" id="UP000007305"/>
    </source>
</evidence>
<keyword evidence="2" id="KW-1185">Reference proteome</keyword>
<name>A0A804UMS5_MAIZE</name>
<reference evidence="2" key="1">
    <citation type="journal article" date="2009" name="Science">
        <title>The B73 maize genome: complexity, diversity, and dynamics.</title>
        <authorList>
            <person name="Schnable P.S."/>
            <person name="Ware D."/>
            <person name="Fulton R.S."/>
            <person name="Stein J.C."/>
            <person name="Wei F."/>
            <person name="Pasternak S."/>
            <person name="Liang C."/>
            <person name="Zhang J."/>
            <person name="Fulton L."/>
            <person name="Graves T.A."/>
            <person name="Minx P."/>
            <person name="Reily A.D."/>
            <person name="Courtney L."/>
            <person name="Kruchowski S.S."/>
            <person name="Tomlinson C."/>
            <person name="Strong C."/>
            <person name="Delehaunty K."/>
            <person name="Fronick C."/>
            <person name="Courtney B."/>
            <person name="Rock S.M."/>
            <person name="Belter E."/>
            <person name="Du F."/>
            <person name="Kim K."/>
            <person name="Abbott R.M."/>
            <person name="Cotton M."/>
            <person name="Levy A."/>
            <person name="Marchetto P."/>
            <person name="Ochoa K."/>
            <person name="Jackson S.M."/>
            <person name="Gillam B."/>
            <person name="Chen W."/>
            <person name="Yan L."/>
            <person name="Higginbotham J."/>
            <person name="Cardenas M."/>
            <person name="Waligorski J."/>
            <person name="Applebaum E."/>
            <person name="Phelps L."/>
            <person name="Falcone J."/>
            <person name="Kanchi K."/>
            <person name="Thane T."/>
            <person name="Scimone A."/>
            <person name="Thane N."/>
            <person name="Henke J."/>
            <person name="Wang T."/>
            <person name="Ruppert J."/>
            <person name="Shah N."/>
            <person name="Rotter K."/>
            <person name="Hodges J."/>
            <person name="Ingenthron E."/>
            <person name="Cordes M."/>
            <person name="Kohlberg S."/>
            <person name="Sgro J."/>
            <person name="Delgado B."/>
            <person name="Mead K."/>
            <person name="Chinwalla A."/>
            <person name="Leonard S."/>
            <person name="Crouse K."/>
            <person name="Collura K."/>
            <person name="Kudrna D."/>
            <person name="Currie J."/>
            <person name="He R."/>
            <person name="Angelova A."/>
            <person name="Rajasekar S."/>
            <person name="Mueller T."/>
            <person name="Lomeli R."/>
            <person name="Scara G."/>
            <person name="Ko A."/>
            <person name="Delaney K."/>
            <person name="Wissotski M."/>
            <person name="Lopez G."/>
            <person name="Campos D."/>
            <person name="Braidotti M."/>
            <person name="Ashley E."/>
            <person name="Golser W."/>
            <person name="Kim H."/>
            <person name="Lee S."/>
            <person name="Lin J."/>
            <person name="Dujmic Z."/>
            <person name="Kim W."/>
            <person name="Talag J."/>
            <person name="Zuccolo A."/>
            <person name="Fan C."/>
            <person name="Sebastian A."/>
            <person name="Kramer M."/>
            <person name="Spiegel L."/>
            <person name="Nascimento L."/>
            <person name="Zutavern T."/>
            <person name="Miller B."/>
            <person name="Ambroise C."/>
            <person name="Muller S."/>
            <person name="Spooner W."/>
            <person name="Narechania A."/>
            <person name="Ren L."/>
            <person name="Wei S."/>
            <person name="Kumari S."/>
            <person name="Faga B."/>
            <person name="Levy M.J."/>
            <person name="McMahan L."/>
            <person name="Van Buren P."/>
            <person name="Vaughn M.W."/>
            <person name="Ying K."/>
            <person name="Yeh C.-T."/>
            <person name="Emrich S.J."/>
            <person name="Jia Y."/>
            <person name="Kalyanaraman A."/>
            <person name="Hsia A.-P."/>
            <person name="Barbazuk W.B."/>
            <person name="Baucom R.S."/>
            <person name="Brutnell T.P."/>
            <person name="Carpita N.C."/>
            <person name="Chaparro C."/>
            <person name="Chia J.-M."/>
            <person name="Deragon J.-M."/>
            <person name="Estill J.C."/>
            <person name="Fu Y."/>
            <person name="Jeddeloh J.A."/>
            <person name="Han Y."/>
            <person name="Lee H."/>
            <person name="Li P."/>
            <person name="Lisch D.R."/>
            <person name="Liu S."/>
            <person name="Liu Z."/>
            <person name="Nagel D.H."/>
            <person name="McCann M.C."/>
            <person name="SanMiguel P."/>
            <person name="Myers A.M."/>
            <person name="Nettleton D."/>
            <person name="Nguyen J."/>
            <person name="Penning B.W."/>
            <person name="Ponnala L."/>
            <person name="Schneider K.L."/>
            <person name="Schwartz D.C."/>
            <person name="Sharma A."/>
            <person name="Soderlund C."/>
            <person name="Springer N.M."/>
            <person name="Sun Q."/>
            <person name="Wang H."/>
            <person name="Waterman M."/>
            <person name="Westerman R."/>
            <person name="Wolfgruber T.K."/>
            <person name="Yang L."/>
            <person name="Yu Y."/>
            <person name="Zhang L."/>
            <person name="Zhou S."/>
            <person name="Zhu Q."/>
            <person name="Bennetzen J.L."/>
            <person name="Dawe R.K."/>
            <person name="Jiang J."/>
            <person name="Jiang N."/>
            <person name="Presting G.G."/>
            <person name="Wessler S.R."/>
            <person name="Aluru S."/>
            <person name="Martienssen R.A."/>
            <person name="Clifton S.W."/>
            <person name="McCombie W.R."/>
            <person name="Wing R.A."/>
            <person name="Wilson R.K."/>
        </authorList>
    </citation>
    <scope>NUCLEOTIDE SEQUENCE [LARGE SCALE GENOMIC DNA]</scope>
    <source>
        <strain evidence="2">cv. B73</strain>
    </source>
</reference>
<reference evidence="1" key="2">
    <citation type="submission" date="2019-07" db="EMBL/GenBank/DDBJ databases">
        <authorList>
            <person name="Seetharam A."/>
            <person name="Woodhouse M."/>
            <person name="Cannon E."/>
        </authorList>
    </citation>
    <scope>NUCLEOTIDE SEQUENCE [LARGE SCALE GENOMIC DNA]</scope>
    <source>
        <strain evidence="1">cv. B73</strain>
    </source>
</reference>
<protein>
    <recommendedName>
        <fullName evidence="3">Disease resistance protein</fullName>
    </recommendedName>
</protein>
<dbReference type="AlphaFoldDB" id="A0A804UMS5"/>
<dbReference type="InParanoid" id="A0A804UMS5"/>
<dbReference type="EnsemblPlants" id="Zm00001eb426550_T001">
    <property type="protein sequence ID" value="Zm00001eb426550_P001"/>
    <property type="gene ID" value="Zm00001eb426550"/>
</dbReference>
<dbReference type="Gramene" id="Zm00001eb426550_T001">
    <property type="protein sequence ID" value="Zm00001eb426550_P001"/>
    <property type="gene ID" value="Zm00001eb426550"/>
</dbReference>